<evidence type="ECO:0000313" key="2">
    <source>
        <dbReference type="EMBL" id="MBK1670883.1"/>
    </source>
</evidence>
<keyword evidence="3" id="KW-1185">Reference proteome</keyword>
<dbReference type="Proteomes" id="UP001296873">
    <property type="component" value="Unassembled WGS sequence"/>
</dbReference>
<evidence type="ECO:0000313" key="3">
    <source>
        <dbReference type="Proteomes" id="UP001296873"/>
    </source>
</evidence>
<dbReference type="EMBL" id="NRRL01000125">
    <property type="protein sequence ID" value="MBK1670883.1"/>
    <property type="molecule type" value="Genomic_DNA"/>
</dbReference>
<dbReference type="RefSeq" id="WP_200343329.1">
    <property type="nucleotide sequence ID" value="NZ_NRRL01000125.1"/>
</dbReference>
<dbReference type="PANTHER" id="PTHR20974:SF0">
    <property type="entry name" value="UPF0585 PROTEIN CG18661"/>
    <property type="match status" value="1"/>
</dbReference>
<organism evidence="2 3">
    <name type="scientific">Rhodovibrio sodomensis</name>
    <dbReference type="NCBI Taxonomy" id="1088"/>
    <lineage>
        <taxon>Bacteria</taxon>
        <taxon>Pseudomonadati</taxon>
        <taxon>Pseudomonadota</taxon>
        <taxon>Alphaproteobacteria</taxon>
        <taxon>Rhodospirillales</taxon>
        <taxon>Rhodovibrionaceae</taxon>
        <taxon>Rhodovibrio</taxon>
    </lineage>
</organism>
<sequence length="230" mass="24230">MTDPRYHDALGPAGASDGDTASGAPSDGPSGADGRLHAPATQRNRGPILEVLMRLLPADGTVLEIASGTGEHAAWFAQHLRPLVWQPSDADPEMRASIDAHARAQGVRTIQPAIELDVQRTPWPVHRADAIVCINLIHIAPWAAAQGLFAGAEGLLGAGAPLLLYGPFKRAGRHTADSNARFDASLRASDPSWGVRDLDDVDGLAASHGFQPQDVVEMPANNLLVAYVKG</sequence>
<reference evidence="2 3" key="1">
    <citation type="journal article" date="2020" name="Microorganisms">
        <title>Osmotic Adaptation and Compatible Solute Biosynthesis of Phototrophic Bacteria as Revealed from Genome Analyses.</title>
        <authorList>
            <person name="Imhoff J.F."/>
            <person name="Rahn T."/>
            <person name="Kunzel S."/>
            <person name="Keller A."/>
            <person name="Neulinger S.C."/>
        </authorList>
    </citation>
    <scope>NUCLEOTIDE SEQUENCE [LARGE SCALE GENOMIC DNA]</scope>
    <source>
        <strain evidence="2 3">DSM 9895</strain>
    </source>
</reference>
<dbReference type="Gene3D" id="3.40.50.150">
    <property type="entry name" value="Vaccinia Virus protein VP39"/>
    <property type="match status" value="1"/>
</dbReference>
<evidence type="ECO:0008006" key="4">
    <source>
        <dbReference type="Google" id="ProtNLM"/>
    </source>
</evidence>
<gene>
    <name evidence="2" type="ORF">CKO28_22980</name>
</gene>
<dbReference type="Pfam" id="PF06080">
    <property type="entry name" value="DUF938"/>
    <property type="match status" value="1"/>
</dbReference>
<name>A0ABS1DMD1_9PROT</name>
<dbReference type="InterPro" id="IPR029063">
    <property type="entry name" value="SAM-dependent_MTases_sf"/>
</dbReference>
<evidence type="ECO:0000256" key="1">
    <source>
        <dbReference type="SAM" id="MobiDB-lite"/>
    </source>
</evidence>
<accession>A0ABS1DMD1</accession>
<proteinExistence type="predicted"/>
<feature type="compositionally biased region" description="Low complexity" evidence="1">
    <location>
        <begin position="11"/>
        <end position="28"/>
    </location>
</feature>
<dbReference type="PANTHER" id="PTHR20974">
    <property type="entry name" value="UPF0585 PROTEIN CG18661"/>
    <property type="match status" value="1"/>
</dbReference>
<dbReference type="InterPro" id="IPR010342">
    <property type="entry name" value="DUF938"/>
</dbReference>
<protein>
    <recommendedName>
        <fullName evidence="4">SAM-dependent methyltransferase</fullName>
    </recommendedName>
</protein>
<dbReference type="SUPFAM" id="SSF53335">
    <property type="entry name" value="S-adenosyl-L-methionine-dependent methyltransferases"/>
    <property type="match status" value="1"/>
</dbReference>
<feature type="region of interest" description="Disordered" evidence="1">
    <location>
        <begin position="1"/>
        <end position="43"/>
    </location>
</feature>
<comment type="caution">
    <text evidence="2">The sequence shown here is derived from an EMBL/GenBank/DDBJ whole genome shotgun (WGS) entry which is preliminary data.</text>
</comment>